<proteinExistence type="predicted"/>
<dbReference type="InterPro" id="IPR001584">
    <property type="entry name" value="Integrase_cat-core"/>
</dbReference>
<evidence type="ECO:0000313" key="4">
    <source>
        <dbReference type="Proteomes" id="UP000752171"/>
    </source>
</evidence>
<dbReference type="SUPFAM" id="SSF53098">
    <property type="entry name" value="Ribonuclease H-like"/>
    <property type="match status" value="1"/>
</dbReference>
<dbReference type="PANTHER" id="PTHR46791">
    <property type="entry name" value="EXPRESSED PROTEIN"/>
    <property type="match status" value="1"/>
</dbReference>
<reference evidence="3 4" key="1">
    <citation type="submission" date="2021-07" db="EMBL/GenBank/DDBJ databases">
        <authorList>
            <person name="Imarazene B."/>
            <person name="Zahm M."/>
            <person name="Klopp C."/>
            <person name="Cabau C."/>
            <person name="Beille S."/>
            <person name="Jouanno E."/>
            <person name="Castinel A."/>
            <person name="Lluch J."/>
            <person name="Gil L."/>
            <person name="Kuchtly C."/>
            <person name="Lopez Roques C."/>
            <person name="Donnadieu C."/>
            <person name="Parrinello H."/>
            <person name="Journot L."/>
            <person name="Du K."/>
            <person name="Schartl M."/>
            <person name="Retaux S."/>
            <person name="Guiguen Y."/>
        </authorList>
    </citation>
    <scope>NUCLEOTIDE SEQUENCE [LARGE SCALE GENOMIC DNA]</scope>
    <source>
        <strain evidence="3">Pach_M1</strain>
        <tissue evidence="3">Testis</tissue>
    </source>
</reference>
<sequence>MASRNFLNDCRRTFLECTRVLSSDDQQLDNVQPVITRLETMASSIRWASGRLIEAEVADEMIGLINELIQEASNQHQPSFPGFTVPRRAGHVGRSVCQITQQQLQMLLSFNFSGKQIANILGVSRSTVKRRLRQYNLSFRGRYTTLSDEALDSSVLEIVSANDEIGPEAVRARLAGEGILVQRLRVRQSVIRTNPEGAALRTMSHRLHRRTYKVAGPNSLWHVDGNHKLIRWRIVIHGGVDGYSRLVVFLQASNNNRSDTVMDLFIGAVSQYGVPSRVRCDHGGENNGMCLFMDIFRGSSRGSALRGRSTHNQRIERLWSDVWRGVTNVYYSLFAWLENEGKLDSSDEMHMWALHFVYLPRINRDLRLFINQWNHHKLRTAHMSPHQIFVQACLSQHLQHHTGIQGLFGADEQPEAEGGEAGAAAAEGGEAGAAAAEGGEAGAAAAEGGEAGAAAAEGGEAGAAAAEGGQAGAAAAEGGEARVPAFDWHQTVDVPVNRFILNGEQLEHIRQNINPLGGARDSLGTDIFEQILNYLS</sequence>
<gene>
    <name evidence="3" type="ORF">AMEX_G13128</name>
</gene>
<accession>A0A8T2LKU1</accession>
<dbReference type="PROSITE" id="PS50994">
    <property type="entry name" value="INTEGRASE"/>
    <property type="match status" value="1"/>
</dbReference>
<feature type="region of interest" description="Disordered" evidence="1">
    <location>
        <begin position="410"/>
        <end position="442"/>
    </location>
</feature>
<dbReference type="EMBL" id="JAICCE010000010">
    <property type="protein sequence ID" value="KAG9272169.1"/>
    <property type="molecule type" value="Genomic_DNA"/>
</dbReference>
<evidence type="ECO:0000313" key="3">
    <source>
        <dbReference type="EMBL" id="KAG9272169.1"/>
    </source>
</evidence>
<dbReference type="Pfam" id="PF24764">
    <property type="entry name" value="rva_4"/>
    <property type="match status" value="1"/>
</dbReference>
<dbReference type="AlphaFoldDB" id="A0A8T2LKU1"/>
<protein>
    <recommendedName>
        <fullName evidence="2">Integrase catalytic domain-containing protein</fullName>
    </recommendedName>
</protein>
<comment type="caution">
    <text evidence="3">The sequence shown here is derived from an EMBL/GenBank/DDBJ whole genome shotgun (WGS) entry which is preliminary data.</text>
</comment>
<dbReference type="InterPro" id="IPR036397">
    <property type="entry name" value="RNaseH_sf"/>
</dbReference>
<dbReference type="GO" id="GO:0003676">
    <property type="term" value="F:nucleic acid binding"/>
    <property type="evidence" value="ECO:0007669"/>
    <property type="project" value="InterPro"/>
</dbReference>
<dbReference type="InterPro" id="IPR012337">
    <property type="entry name" value="RNaseH-like_sf"/>
</dbReference>
<evidence type="ECO:0000259" key="2">
    <source>
        <dbReference type="PROSITE" id="PS50994"/>
    </source>
</evidence>
<dbReference type="PANTHER" id="PTHR46791:SF5">
    <property type="entry name" value="CLR5 DOMAIN-CONTAINING PROTEIN-RELATED"/>
    <property type="match status" value="1"/>
</dbReference>
<evidence type="ECO:0000256" key="1">
    <source>
        <dbReference type="SAM" id="MobiDB-lite"/>
    </source>
</evidence>
<feature type="domain" description="Integrase catalytic" evidence="2">
    <location>
        <begin position="213"/>
        <end position="393"/>
    </location>
</feature>
<dbReference type="Gene3D" id="3.30.420.10">
    <property type="entry name" value="Ribonuclease H-like superfamily/Ribonuclease H"/>
    <property type="match status" value="1"/>
</dbReference>
<dbReference type="GO" id="GO:0015074">
    <property type="term" value="P:DNA integration"/>
    <property type="evidence" value="ECO:0007669"/>
    <property type="project" value="InterPro"/>
</dbReference>
<dbReference type="InterPro" id="IPR058913">
    <property type="entry name" value="Integrase_dom_put"/>
</dbReference>
<dbReference type="Proteomes" id="UP000752171">
    <property type="component" value="Unassembled WGS sequence"/>
</dbReference>
<feature type="compositionally biased region" description="Low complexity" evidence="1">
    <location>
        <begin position="422"/>
        <end position="442"/>
    </location>
</feature>
<organism evidence="3 4">
    <name type="scientific">Astyanax mexicanus</name>
    <name type="common">Blind cave fish</name>
    <name type="synonym">Astyanax fasciatus mexicanus</name>
    <dbReference type="NCBI Taxonomy" id="7994"/>
    <lineage>
        <taxon>Eukaryota</taxon>
        <taxon>Metazoa</taxon>
        <taxon>Chordata</taxon>
        <taxon>Craniata</taxon>
        <taxon>Vertebrata</taxon>
        <taxon>Euteleostomi</taxon>
        <taxon>Actinopterygii</taxon>
        <taxon>Neopterygii</taxon>
        <taxon>Teleostei</taxon>
        <taxon>Ostariophysi</taxon>
        <taxon>Characiformes</taxon>
        <taxon>Characoidei</taxon>
        <taxon>Acestrorhamphidae</taxon>
        <taxon>Acestrorhamphinae</taxon>
        <taxon>Astyanax</taxon>
    </lineage>
</organism>
<name>A0A8T2LKU1_ASTMX</name>